<feature type="region of interest" description="Disordered" evidence="2">
    <location>
        <begin position="1"/>
        <end position="90"/>
    </location>
</feature>
<dbReference type="Proteomes" id="UP000324800">
    <property type="component" value="Unassembled WGS sequence"/>
</dbReference>
<feature type="compositionally biased region" description="Low complexity" evidence="2">
    <location>
        <begin position="218"/>
        <end position="229"/>
    </location>
</feature>
<protein>
    <submittedName>
        <fullName evidence="3">Uncharacterized protein</fullName>
    </submittedName>
</protein>
<feature type="region of interest" description="Disordered" evidence="2">
    <location>
        <begin position="214"/>
        <end position="248"/>
    </location>
</feature>
<feature type="compositionally biased region" description="Polar residues" evidence="2">
    <location>
        <begin position="373"/>
        <end position="383"/>
    </location>
</feature>
<feature type="region of interest" description="Disordered" evidence="2">
    <location>
        <begin position="103"/>
        <end position="126"/>
    </location>
</feature>
<feature type="compositionally biased region" description="Basic and acidic residues" evidence="2">
    <location>
        <begin position="78"/>
        <end position="90"/>
    </location>
</feature>
<keyword evidence="1" id="KW-0175">Coiled coil</keyword>
<feature type="compositionally biased region" description="Basic and acidic residues" evidence="2">
    <location>
        <begin position="322"/>
        <end position="332"/>
    </location>
</feature>
<dbReference type="EMBL" id="SNRW01013335">
    <property type="protein sequence ID" value="KAA6372740.1"/>
    <property type="molecule type" value="Genomic_DNA"/>
</dbReference>
<feature type="non-terminal residue" evidence="3">
    <location>
        <position position="1"/>
    </location>
</feature>
<reference evidence="3 4" key="1">
    <citation type="submission" date="2019-03" db="EMBL/GenBank/DDBJ databases">
        <title>Single cell metagenomics reveals metabolic interactions within the superorganism composed of flagellate Streblomastix strix and complex community of Bacteroidetes bacteria on its surface.</title>
        <authorList>
            <person name="Treitli S.C."/>
            <person name="Kolisko M."/>
            <person name="Husnik F."/>
            <person name="Keeling P."/>
            <person name="Hampl V."/>
        </authorList>
    </citation>
    <scope>NUCLEOTIDE SEQUENCE [LARGE SCALE GENOMIC DNA]</scope>
    <source>
        <strain evidence="3">ST1C</strain>
    </source>
</reference>
<feature type="compositionally biased region" description="Polar residues" evidence="2">
    <location>
        <begin position="53"/>
        <end position="72"/>
    </location>
</feature>
<organism evidence="3 4">
    <name type="scientific">Streblomastix strix</name>
    <dbReference type="NCBI Taxonomy" id="222440"/>
    <lineage>
        <taxon>Eukaryota</taxon>
        <taxon>Metamonada</taxon>
        <taxon>Preaxostyla</taxon>
        <taxon>Oxymonadida</taxon>
        <taxon>Streblomastigidae</taxon>
        <taxon>Streblomastix</taxon>
    </lineage>
</organism>
<feature type="compositionally biased region" description="Polar residues" evidence="2">
    <location>
        <begin position="333"/>
        <end position="342"/>
    </location>
</feature>
<name>A0A5J4URL7_9EUKA</name>
<comment type="caution">
    <text evidence="3">The sequence shown here is derived from an EMBL/GenBank/DDBJ whole genome shotgun (WGS) entry which is preliminary data.</text>
</comment>
<feature type="compositionally biased region" description="Basic and acidic residues" evidence="2">
    <location>
        <begin position="103"/>
        <end position="121"/>
    </location>
</feature>
<evidence type="ECO:0000256" key="2">
    <source>
        <dbReference type="SAM" id="MobiDB-lite"/>
    </source>
</evidence>
<dbReference type="OrthoDB" id="10692984at2759"/>
<feature type="compositionally biased region" description="Basic and acidic residues" evidence="2">
    <location>
        <begin position="1"/>
        <end position="33"/>
    </location>
</feature>
<feature type="region of interest" description="Disordered" evidence="2">
    <location>
        <begin position="302"/>
        <end position="389"/>
    </location>
</feature>
<sequence>IKEEDEIKEKERIKQEIEDQKRKEKEEKERAEQEDNEDDEQNANQKSGAAVQSGLTGTATVGGQSKQDSQIKPVTKSIGKDKTKNKEIEEELARQAEIEAAERLQKEKEAKEIEEQNEREKNKYKRRIKAPTAQEVLDGLLIGIEEGDSLRDNLIDLPGESRLTFGPNATTVVRYSAIAGYGQNSNVSSSSSSNSANTTSDVGFSFPYISVQPNQIKTSNNNSNTNTNDTDSDPSDSYANKPLPPANVYVFTHDNNGRVSQHTLTSLASVQAAAEIISKDIERNDDKLKLKQIEDDLAKNQDKNKDKDIDDNELNQLNNDETDSKIDYDNKLRQSQSSTPVKNQRADSPVQSQVNITAAAKAKTTGKTKGPDSASNVQPNTPIQGAAKSGKKLTAEQKIAQAALLAQQQEEELAQAQIRQAENKKRKEEEMILRREKERLNRESILESNTLSEMLNSQWRSETQQTLTQVALKKLSSDNSSASSLSQNVGIQRRKSVLTNAPPVSLAQLNQSSSTCQSSSFGITEWFDSQLNADVKTNTAGVVTVVSRIQAVGINENSQNVVQFQTTTTPLIQQQQKLQQEQQKLQQRKSVFYPQQDKEHLQQQKLNISPQIDQLNTSTTTQNQVKDPSFILSLFPDGTRILSEPVPSIDPLAIIQGMNQSSALFSQSTPLQQQLQSFQQQQQLSNYLLNTTQQSITNTTSTPQTAQSNISGKDKIPKFFSGEHSAFCVSKLKNHNAEKLTGREQRARMRALVQLYQQAQSHTTTVECAKYARVVTSASVISRPTAWTKPNTGGLLINAPQNQQLGNLAQSTSGSAFNIVQSSAQQQQQITTPDLPLNVPPQIKTIASMVTRVELPNGVILNWTFDIDGPFMIMKTKEGCEVEFGANYIQFDTYYASLALKGKNEND</sequence>
<evidence type="ECO:0000313" key="4">
    <source>
        <dbReference type="Proteomes" id="UP000324800"/>
    </source>
</evidence>
<evidence type="ECO:0000313" key="3">
    <source>
        <dbReference type="EMBL" id="KAA6372740.1"/>
    </source>
</evidence>
<feature type="non-terminal residue" evidence="3">
    <location>
        <position position="907"/>
    </location>
</feature>
<feature type="coiled-coil region" evidence="1">
    <location>
        <begin position="392"/>
        <end position="443"/>
    </location>
</feature>
<gene>
    <name evidence="3" type="ORF">EZS28_031733</name>
</gene>
<accession>A0A5J4URL7</accession>
<feature type="compositionally biased region" description="Low complexity" evidence="2">
    <location>
        <begin position="357"/>
        <end position="368"/>
    </location>
</feature>
<dbReference type="AlphaFoldDB" id="A0A5J4URL7"/>
<evidence type="ECO:0000256" key="1">
    <source>
        <dbReference type="SAM" id="Coils"/>
    </source>
</evidence>
<proteinExistence type="predicted"/>